<dbReference type="AlphaFoldDB" id="A0A5N6QA30"/>
<proteinExistence type="predicted"/>
<accession>A0A5N6QA30</accession>
<sequence>MAESSKKRSRDTRRFGSEAADLAYHERFQSRTFVIESKFFESEFEEPEFAFILQIFESRGWESLLLRRHLAYPRIVREFYANIHKIKMDPPSFETYVREAKIVVNAELLSEVAEIPLVLEPGYPFGNPELPSKDTMMTKFTSADGPSCFLNSLAELSQPPKRLLPQAHKVPAPAAGCDTGGASSSVSMSSLMEQVKALIRMMGNMEKRVKNIDERTAKMEKRQEPRGEHFEQHLAAGGNQTKEKKSAESDSV</sequence>
<reference evidence="2 3" key="1">
    <citation type="submission" date="2019-06" db="EMBL/GenBank/DDBJ databases">
        <title>A chromosomal-level reference genome of Carpinus fangiana (Coryloideae, Betulaceae).</title>
        <authorList>
            <person name="Yang X."/>
            <person name="Wang Z."/>
            <person name="Zhang L."/>
            <person name="Hao G."/>
            <person name="Liu J."/>
            <person name="Yang Y."/>
        </authorList>
    </citation>
    <scope>NUCLEOTIDE SEQUENCE [LARGE SCALE GENOMIC DNA]</scope>
    <source>
        <strain evidence="2">Cfa_2016G</strain>
        <tissue evidence="2">Leaf</tissue>
    </source>
</reference>
<feature type="compositionally biased region" description="Basic and acidic residues" evidence="1">
    <location>
        <begin position="241"/>
        <end position="252"/>
    </location>
</feature>
<evidence type="ECO:0000313" key="2">
    <source>
        <dbReference type="EMBL" id="KAE7996066.1"/>
    </source>
</evidence>
<gene>
    <name evidence="2" type="ORF">FH972_000815</name>
</gene>
<keyword evidence="3" id="KW-1185">Reference proteome</keyword>
<feature type="region of interest" description="Disordered" evidence="1">
    <location>
        <begin position="209"/>
        <end position="252"/>
    </location>
</feature>
<name>A0A5N6QA30_9ROSI</name>
<evidence type="ECO:0000313" key="3">
    <source>
        <dbReference type="Proteomes" id="UP000327013"/>
    </source>
</evidence>
<dbReference type="Proteomes" id="UP000327013">
    <property type="component" value="Chromosome 1"/>
</dbReference>
<evidence type="ECO:0000256" key="1">
    <source>
        <dbReference type="SAM" id="MobiDB-lite"/>
    </source>
</evidence>
<organism evidence="2 3">
    <name type="scientific">Carpinus fangiana</name>
    <dbReference type="NCBI Taxonomy" id="176857"/>
    <lineage>
        <taxon>Eukaryota</taxon>
        <taxon>Viridiplantae</taxon>
        <taxon>Streptophyta</taxon>
        <taxon>Embryophyta</taxon>
        <taxon>Tracheophyta</taxon>
        <taxon>Spermatophyta</taxon>
        <taxon>Magnoliopsida</taxon>
        <taxon>eudicotyledons</taxon>
        <taxon>Gunneridae</taxon>
        <taxon>Pentapetalae</taxon>
        <taxon>rosids</taxon>
        <taxon>fabids</taxon>
        <taxon>Fagales</taxon>
        <taxon>Betulaceae</taxon>
        <taxon>Carpinus</taxon>
    </lineage>
</organism>
<feature type="compositionally biased region" description="Basic and acidic residues" evidence="1">
    <location>
        <begin position="209"/>
        <end position="232"/>
    </location>
</feature>
<dbReference type="EMBL" id="CM017321">
    <property type="protein sequence ID" value="KAE7996066.1"/>
    <property type="molecule type" value="Genomic_DNA"/>
</dbReference>
<protein>
    <submittedName>
        <fullName evidence="2">Uncharacterized protein</fullName>
    </submittedName>
</protein>